<dbReference type="GO" id="GO:0005524">
    <property type="term" value="F:ATP binding"/>
    <property type="evidence" value="ECO:0007669"/>
    <property type="project" value="UniProtKB-UniRule"/>
</dbReference>
<dbReference type="InterPro" id="IPR000719">
    <property type="entry name" value="Prot_kinase_dom"/>
</dbReference>
<evidence type="ECO:0000256" key="2">
    <source>
        <dbReference type="ARBA" id="ARBA00022679"/>
    </source>
</evidence>
<dbReference type="PROSITE" id="PS00108">
    <property type="entry name" value="PROTEIN_KINASE_ST"/>
    <property type="match status" value="1"/>
</dbReference>
<feature type="domain" description="Protein kinase" evidence="9">
    <location>
        <begin position="273"/>
        <end position="549"/>
    </location>
</feature>
<evidence type="ECO:0000256" key="4">
    <source>
        <dbReference type="ARBA" id="ARBA00022777"/>
    </source>
</evidence>
<dbReference type="Pfam" id="PF07714">
    <property type="entry name" value="PK_Tyr_Ser-Thr"/>
    <property type="match status" value="1"/>
</dbReference>
<dbReference type="EMBL" id="CM035439">
    <property type="protein sequence ID" value="KAH7284206.1"/>
    <property type="molecule type" value="Genomic_DNA"/>
</dbReference>
<dbReference type="InterPro" id="IPR008271">
    <property type="entry name" value="Ser/Thr_kinase_AS"/>
</dbReference>
<feature type="signal peptide" evidence="8">
    <location>
        <begin position="1"/>
        <end position="23"/>
    </location>
</feature>
<dbReference type="EMBL" id="CM035439">
    <property type="protein sequence ID" value="KAH7284207.1"/>
    <property type="molecule type" value="Genomic_DNA"/>
</dbReference>
<evidence type="ECO:0000256" key="6">
    <source>
        <dbReference type="PROSITE-ProRule" id="PRU10141"/>
    </source>
</evidence>
<keyword evidence="5 6" id="KW-0067">ATP-binding</keyword>
<dbReference type="InterPro" id="IPR011009">
    <property type="entry name" value="Kinase-like_dom_sf"/>
</dbReference>
<keyword evidence="1" id="KW-0723">Serine/threonine-protein kinase</keyword>
<dbReference type="OrthoDB" id="1901798at2759"/>
<dbReference type="SUPFAM" id="SSF56112">
    <property type="entry name" value="Protein kinase-like (PK-like)"/>
    <property type="match status" value="1"/>
</dbReference>
<dbReference type="InterPro" id="IPR057597">
    <property type="entry name" value="ALE2_N"/>
</dbReference>
<dbReference type="Proteomes" id="UP000825935">
    <property type="component" value="Chromosome 34"/>
</dbReference>
<sequence>MWSLQSLRRLSLLFGLHIFSTWAHIYSLSCKDFPCSAPYTESHGSSCGCSLSMEIKLLLNMTLESFFPLASVFTGEIADGLLLLPSQVRLQGASVDGQDEGRSIATIELVPLGKSFDNLTAIMIYERLLNHQALDSQSYFNNYTLMYLYYPGLPLLSTPSNITSGELPGAGIWPREQPLSVNVSKGSRRVTGGTLALILLSSAIAAAGCGVLLTILFRFNKVIMAFRAAEKSRYPTSDLNDFSVMHPPSTISTCTLAVRVFSIYDLEKATDNFNSDNIIGQGGYGCVYSGALEDGTEVAVKLMTRDDQRKKIEFFAELEMLSRVHHRNLVKLIGACLEVDGCCLVYELIPNGNVESHLHGKHRLMQPLDWNTRMKIALGAARGLAYLHEDANPHVIHRDFKSSNILLDRDFTPKISDFGLAKIAPDKQDGHISTSVMGTFGYVAPEYAMTGHLLVKSDVYSFGVVLLELLSGKRPIDFSQPPGEENLVNWARPLLSKEEGLQALADPSLDGRFPFDLFSKVAMIALMCVELDPSCRPFMGEVVQALKIVCGASEGVSSSSVSPQASGGTQSDLGGQVSGRKSGCLINIDSGSSCSFDFGFKAADRTIKAGQVSFSNHLSDSGYMHRHMFDSSGRHSLSGPSSSNGTGYTWSIEKDATYAPISEHRLCCNKDKTSESEACGSWP</sequence>
<dbReference type="EMBL" id="CM035439">
    <property type="protein sequence ID" value="KAH7284205.1"/>
    <property type="molecule type" value="Genomic_DNA"/>
</dbReference>
<dbReference type="Gene3D" id="1.10.510.10">
    <property type="entry name" value="Transferase(Phosphotransferase) domain 1"/>
    <property type="match status" value="1"/>
</dbReference>
<dbReference type="Pfam" id="PF23180">
    <property type="entry name" value="ALE2_N"/>
    <property type="match status" value="1"/>
</dbReference>
<accession>A0A8T2QLD7</accession>
<dbReference type="PROSITE" id="PS50011">
    <property type="entry name" value="PROTEIN_KINASE_DOM"/>
    <property type="match status" value="1"/>
</dbReference>
<dbReference type="CDD" id="cd14066">
    <property type="entry name" value="STKc_IRAK"/>
    <property type="match status" value="1"/>
</dbReference>
<evidence type="ECO:0000256" key="3">
    <source>
        <dbReference type="ARBA" id="ARBA00022741"/>
    </source>
</evidence>
<dbReference type="FunFam" id="3.30.200.20:FF:000162">
    <property type="entry name" value="Adenine nucleotide alpha hydrolase-like domain kinase"/>
    <property type="match status" value="1"/>
</dbReference>
<evidence type="ECO:0000313" key="11">
    <source>
        <dbReference type="Proteomes" id="UP000825935"/>
    </source>
</evidence>
<evidence type="ECO:0000256" key="1">
    <source>
        <dbReference type="ARBA" id="ARBA00022527"/>
    </source>
</evidence>
<dbReference type="PROSITE" id="PS00107">
    <property type="entry name" value="PROTEIN_KINASE_ATP"/>
    <property type="match status" value="1"/>
</dbReference>
<keyword evidence="7" id="KW-0472">Membrane</keyword>
<dbReference type="EMBL" id="CM035439">
    <property type="protein sequence ID" value="KAH7284204.1"/>
    <property type="molecule type" value="Genomic_DNA"/>
</dbReference>
<keyword evidence="8" id="KW-0732">Signal</keyword>
<dbReference type="PANTHER" id="PTHR47989">
    <property type="entry name" value="OS01G0750732 PROTEIN"/>
    <property type="match status" value="1"/>
</dbReference>
<protein>
    <recommendedName>
        <fullName evidence="9">Protein kinase domain-containing protein</fullName>
    </recommendedName>
</protein>
<evidence type="ECO:0000256" key="5">
    <source>
        <dbReference type="ARBA" id="ARBA00022840"/>
    </source>
</evidence>
<dbReference type="InterPro" id="IPR017441">
    <property type="entry name" value="Protein_kinase_ATP_BS"/>
</dbReference>
<name>A0A8T2QLD7_CERRI</name>
<dbReference type="EMBL" id="CM035439">
    <property type="protein sequence ID" value="KAH7284203.1"/>
    <property type="molecule type" value="Genomic_DNA"/>
</dbReference>
<evidence type="ECO:0000313" key="10">
    <source>
        <dbReference type="EMBL" id="KAH7284203.1"/>
    </source>
</evidence>
<keyword evidence="4" id="KW-0418">Kinase</keyword>
<keyword evidence="7" id="KW-0812">Transmembrane</keyword>
<dbReference type="InterPro" id="IPR001245">
    <property type="entry name" value="Ser-Thr/Tyr_kinase_cat_dom"/>
</dbReference>
<evidence type="ECO:0000259" key="9">
    <source>
        <dbReference type="PROSITE" id="PS50011"/>
    </source>
</evidence>
<dbReference type="AlphaFoldDB" id="A0A8T2QLD7"/>
<keyword evidence="7" id="KW-1133">Transmembrane helix</keyword>
<feature type="binding site" evidence="6">
    <location>
        <position position="301"/>
    </location>
    <ligand>
        <name>ATP</name>
        <dbReference type="ChEBI" id="CHEBI:30616"/>
    </ligand>
</feature>
<keyword evidence="2" id="KW-0808">Transferase</keyword>
<dbReference type="PANTHER" id="PTHR47989:SF45">
    <property type="entry name" value="OS01G0709500 PROTEIN"/>
    <property type="match status" value="1"/>
</dbReference>
<dbReference type="GO" id="GO:0004674">
    <property type="term" value="F:protein serine/threonine kinase activity"/>
    <property type="evidence" value="ECO:0007669"/>
    <property type="project" value="UniProtKB-KW"/>
</dbReference>
<keyword evidence="3 6" id="KW-0547">Nucleotide-binding</keyword>
<comment type="caution">
    <text evidence="10">The sequence shown here is derived from an EMBL/GenBank/DDBJ whole genome shotgun (WGS) entry which is preliminary data.</text>
</comment>
<keyword evidence="11" id="KW-1185">Reference proteome</keyword>
<feature type="chain" id="PRO_5036275805" description="Protein kinase domain-containing protein" evidence="8">
    <location>
        <begin position="24"/>
        <end position="683"/>
    </location>
</feature>
<dbReference type="Gene3D" id="3.30.200.20">
    <property type="entry name" value="Phosphorylase Kinase, domain 1"/>
    <property type="match status" value="1"/>
</dbReference>
<feature type="transmembrane region" description="Helical" evidence="7">
    <location>
        <begin position="195"/>
        <end position="217"/>
    </location>
</feature>
<organism evidence="10 11">
    <name type="scientific">Ceratopteris richardii</name>
    <name type="common">Triangle waterfern</name>
    <dbReference type="NCBI Taxonomy" id="49495"/>
    <lineage>
        <taxon>Eukaryota</taxon>
        <taxon>Viridiplantae</taxon>
        <taxon>Streptophyta</taxon>
        <taxon>Embryophyta</taxon>
        <taxon>Tracheophyta</taxon>
        <taxon>Polypodiopsida</taxon>
        <taxon>Polypodiidae</taxon>
        <taxon>Polypodiales</taxon>
        <taxon>Pteridineae</taxon>
        <taxon>Pteridaceae</taxon>
        <taxon>Parkerioideae</taxon>
        <taxon>Ceratopteris</taxon>
    </lineage>
</organism>
<evidence type="ECO:0000256" key="8">
    <source>
        <dbReference type="SAM" id="SignalP"/>
    </source>
</evidence>
<proteinExistence type="predicted"/>
<reference evidence="10" key="1">
    <citation type="submission" date="2021-08" db="EMBL/GenBank/DDBJ databases">
        <title>WGS assembly of Ceratopteris richardii.</title>
        <authorList>
            <person name="Marchant D.B."/>
            <person name="Chen G."/>
            <person name="Jenkins J."/>
            <person name="Shu S."/>
            <person name="Leebens-Mack J."/>
            <person name="Grimwood J."/>
            <person name="Schmutz J."/>
            <person name="Soltis P."/>
            <person name="Soltis D."/>
            <person name="Chen Z.-H."/>
        </authorList>
    </citation>
    <scope>NUCLEOTIDE SEQUENCE</scope>
    <source>
        <strain evidence="10">Whitten #5841</strain>
        <tissue evidence="10">Leaf</tissue>
    </source>
</reference>
<dbReference type="FunFam" id="1.10.510.10:FF:000051">
    <property type="entry name" value="Receptor-like serine/threonine-protein kinase ALE2"/>
    <property type="match status" value="1"/>
</dbReference>
<evidence type="ECO:0000256" key="7">
    <source>
        <dbReference type="SAM" id="Phobius"/>
    </source>
</evidence>
<gene>
    <name evidence="10" type="ORF">KP509_34G043300</name>
</gene>